<sequence>MRLQGFVLEVTPGFEPGNQGFADPCLTTWLCHRSRMIECLYRIP</sequence>
<proteinExistence type="predicted"/>
<protein>
    <submittedName>
        <fullName evidence="1">Uncharacterized protein</fullName>
    </submittedName>
</protein>
<evidence type="ECO:0000313" key="1">
    <source>
        <dbReference type="EMBL" id="DAD95729.1"/>
    </source>
</evidence>
<dbReference type="EMBL" id="BK015199">
    <property type="protein sequence ID" value="DAD95729.1"/>
    <property type="molecule type" value="Genomic_DNA"/>
</dbReference>
<accession>A0A8S5NLZ9</accession>
<organism evidence="1">
    <name type="scientific">Myoviridae sp. ctkOm7</name>
    <dbReference type="NCBI Taxonomy" id="2826690"/>
    <lineage>
        <taxon>Viruses</taxon>
        <taxon>Duplodnaviria</taxon>
        <taxon>Heunggongvirae</taxon>
        <taxon>Uroviricota</taxon>
        <taxon>Caudoviricetes</taxon>
    </lineage>
</organism>
<name>A0A8S5NLZ9_9CAUD</name>
<reference evidence="1" key="1">
    <citation type="journal article" date="2021" name="Proc. Natl. Acad. Sci. U.S.A.">
        <title>A Catalog of Tens of Thousands of Viruses from Human Metagenomes Reveals Hidden Associations with Chronic Diseases.</title>
        <authorList>
            <person name="Tisza M.J."/>
            <person name="Buck C.B."/>
        </authorList>
    </citation>
    <scope>NUCLEOTIDE SEQUENCE</scope>
    <source>
        <strain evidence="1">CtkOm7</strain>
    </source>
</reference>